<feature type="transmembrane region" description="Helical" evidence="1">
    <location>
        <begin position="120"/>
        <end position="144"/>
    </location>
</feature>
<dbReference type="PANTHER" id="PTHR12879">
    <property type="entry name" value="SPHINGOLIPID DELTA 4 DESATURASE/C-4 HYDROXYLASE PROTEIN DES2"/>
    <property type="match status" value="1"/>
</dbReference>
<proteinExistence type="predicted"/>
<dbReference type="GO" id="GO:0042284">
    <property type="term" value="F:sphingolipid delta-4 desaturase activity"/>
    <property type="evidence" value="ECO:0007669"/>
    <property type="project" value="TreeGrafter"/>
</dbReference>
<keyword evidence="1" id="KW-1133">Transmembrane helix</keyword>
<feature type="domain" description="Fatty acid desaturase" evidence="2">
    <location>
        <begin position="309"/>
        <end position="415"/>
    </location>
</feature>
<dbReference type="GO" id="GO:0046513">
    <property type="term" value="P:ceramide biosynthetic process"/>
    <property type="evidence" value="ECO:0007669"/>
    <property type="project" value="TreeGrafter"/>
</dbReference>
<feature type="transmembrane region" description="Helical" evidence="1">
    <location>
        <begin position="319"/>
        <end position="340"/>
    </location>
</feature>
<keyword evidence="4" id="KW-1185">Reference proteome</keyword>
<feature type="transmembrane region" description="Helical" evidence="1">
    <location>
        <begin position="164"/>
        <end position="180"/>
    </location>
</feature>
<dbReference type="Proteomes" id="UP001178507">
    <property type="component" value="Unassembled WGS sequence"/>
</dbReference>
<evidence type="ECO:0000256" key="1">
    <source>
        <dbReference type="SAM" id="Phobius"/>
    </source>
</evidence>
<evidence type="ECO:0000313" key="3">
    <source>
        <dbReference type="EMBL" id="CAJ1383428.1"/>
    </source>
</evidence>
<sequence length="472" mass="52008">MFIQLPARSAVPHAPLQRSSARRRWFSEAKPRATRSSAGFGCLAAAAAAARSLRTACRAEAPAAEWHKARRKAILRRYPELGELRGSDARTLPLLVFANAAQLGLACFAGFSLQTSDNEALSLCGVAALAVAAGGTLSLCSFSVLHDLLHGTCLRGDRTTREQLLFWLSFPTIFGYHLYLQRGHLSHHRNLGRASMGQLFESQRLNFEDGDVLFVAHRQPLQGQPFEVALPFTDLRVSPSISHNVLTRLWDRSKGQSPDARAVRNGALYCFSMIFERCALAVNDKIVALFGRNAFFLQKPAAFHDSCAKYARVAAVLQVLLYMYCGPGALLYLLIAEVAWQLPIHPGCAMFVSNHGSARTADGGCAPTSSLYVDEPWGWFDWVCMFSNYHLEHHDFPDVPLLKLPELRTRAPEFYGLPSKAERVPSNLAVATPAATNWLATVHRSFAEPEPYACSVVNGVDDEYAGEEEVCQ</sequence>
<feature type="transmembrane region" description="Helical" evidence="1">
    <location>
        <begin position="92"/>
        <end position="113"/>
    </location>
</feature>
<dbReference type="PANTHER" id="PTHR12879:SF8">
    <property type="entry name" value="SPHINGOLIPID DELTA(4)-DESATURASE DES1"/>
    <property type="match status" value="1"/>
</dbReference>
<reference evidence="3" key="1">
    <citation type="submission" date="2023-08" db="EMBL/GenBank/DDBJ databases">
        <authorList>
            <person name="Chen Y."/>
            <person name="Shah S."/>
            <person name="Dougan E. K."/>
            <person name="Thang M."/>
            <person name="Chan C."/>
        </authorList>
    </citation>
    <scope>NUCLEOTIDE SEQUENCE</scope>
</reference>
<dbReference type="InterPro" id="IPR005804">
    <property type="entry name" value="FA_desaturase_dom"/>
</dbReference>
<accession>A0AA36I953</accession>
<evidence type="ECO:0000259" key="2">
    <source>
        <dbReference type="Pfam" id="PF00487"/>
    </source>
</evidence>
<dbReference type="EMBL" id="CAUJNA010001013">
    <property type="protein sequence ID" value="CAJ1383428.1"/>
    <property type="molecule type" value="Genomic_DNA"/>
</dbReference>
<dbReference type="GO" id="GO:0016020">
    <property type="term" value="C:membrane"/>
    <property type="evidence" value="ECO:0007669"/>
    <property type="project" value="GOC"/>
</dbReference>
<dbReference type="Pfam" id="PF00487">
    <property type="entry name" value="FA_desaturase"/>
    <property type="match status" value="1"/>
</dbReference>
<evidence type="ECO:0000313" key="4">
    <source>
        <dbReference type="Proteomes" id="UP001178507"/>
    </source>
</evidence>
<name>A0AA36I953_9DINO</name>
<comment type="caution">
    <text evidence="3">The sequence shown here is derived from an EMBL/GenBank/DDBJ whole genome shotgun (WGS) entry which is preliminary data.</text>
</comment>
<keyword evidence="1" id="KW-0812">Transmembrane</keyword>
<gene>
    <name evidence="3" type="ORF">EVOR1521_LOCUS10546</name>
</gene>
<dbReference type="AlphaFoldDB" id="A0AA36I953"/>
<protein>
    <recommendedName>
        <fullName evidence="2">Fatty acid desaturase domain-containing protein</fullName>
    </recommendedName>
</protein>
<dbReference type="CDD" id="cd01060">
    <property type="entry name" value="Membrane-FADS-like"/>
    <property type="match status" value="1"/>
</dbReference>
<organism evidence="3 4">
    <name type="scientific">Effrenium voratum</name>
    <dbReference type="NCBI Taxonomy" id="2562239"/>
    <lineage>
        <taxon>Eukaryota</taxon>
        <taxon>Sar</taxon>
        <taxon>Alveolata</taxon>
        <taxon>Dinophyceae</taxon>
        <taxon>Suessiales</taxon>
        <taxon>Symbiodiniaceae</taxon>
        <taxon>Effrenium</taxon>
    </lineage>
</organism>
<keyword evidence="1" id="KW-0472">Membrane</keyword>